<dbReference type="Proteomes" id="UP000232230">
    <property type="component" value="Chromosome"/>
</dbReference>
<organism evidence="14 15">
    <name type="scientific">Williamsoniiplasma somnilux</name>
    <dbReference type="NCBI Taxonomy" id="215578"/>
    <lineage>
        <taxon>Bacteria</taxon>
        <taxon>Bacillati</taxon>
        <taxon>Mycoplasmatota</taxon>
        <taxon>Mollicutes</taxon>
        <taxon>Entomoplasmatales</taxon>
        <taxon>Williamsoniiplasma</taxon>
    </lineage>
</organism>
<keyword evidence="7 11" id="KW-0255">Endonuclease</keyword>
<dbReference type="GO" id="GO:0019843">
    <property type="term" value="F:rRNA binding"/>
    <property type="evidence" value="ECO:0007669"/>
    <property type="project" value="UniProtKB-KW"/>
</dbReference>
<dbReference type="InterPro" id="IPR034141">
    <property type="entry name" value="TOPRIM_RNase_M5-like"/>
</dbReference>
<dbReference type="PANTHER" id="PTHR39156:SF1">
    <property type="entry name" value="RIBONUCLEASE M5"/>
    <property type="match status" value="1"/>
</dbReference>
<keyword evidence="10 11" id="KW-0694">RNA-binding</keyword>
<dbReference type="InterPro" id="IPR025156">
    <property type="entry name" value="RNase_M5_C"/>
</dbReference>
<gene>
    <name evidence="11 14" type="primary">rnmV</name>
    <name evidence="14" type="ORF">ESOMN_v1c00050</name>
</gene>
<dbReference type="GO" id="GO:0046872">
    <property type="term" value="F:metal ion binding"/>
    <property type="evidence" value="ECO:0007669"/>
    <property type="project" value="UniProtKB-KW"/>
</dbReference>
<dbReference type="SMART" id="SM00493">
    <property type="entry name" value="TOPRIM"/>
    <property type="match status" value="1"/>
</dbReference>
<keyword evidence="15" id="KW-1185">Reference proteome</keyword>
<dbReference type="AlphaFoldDB" id="A0A2K8P064"/>
<dbReference type="EC" id="3.1.26.8" evidence="11 12"/>
<dbReference type="PROSITE" id="PS50880">
    <property type="entry name" value="TOPRIM"/>
    <property type="match status" value="1"/>
</dbReference>
<dbReference type="EMBL" id="CP024965">
    <property type="protein sequence ID" value="ATZ18391.1"/>
    <property type="molecule type" value="Genomic_DNA"/>
</dbReference>
<comment type="function">
    <text evidence="11">Required for correct processing of both the 5' and 3' ends of 5S rRNA precursor. Cleaves both sides of a double-stranded region yielding mature 5S rRNA in one step.</text>
</comment>
<evidence type="ECO:0000256" key="2">
    <source>
        <dbReference type="ARBA" id="ARBA00022517"/>
    </source>
</evidence>
<evidence type="ECO:0000313" key="14">
    <source>
        <dbReference type="EMBL" id="ATZ18391.1"/>
    </source>
</evidence>
<dbReference type="Pfam" id="PF01751">
    <property type="entry name" value="Toprim"/>
    <property type="match status" value="1"/>
</dbReference>
<name>A0A2K8P064_9MOLU</name>
<dbReference type="GO" id="GO:0043822">
    <property type="term" value="F:ribonuclease M5 activity"/>
    <property type="evidence" value="ECO:0007669"/>
    <property type="project" value="UniProtKB-UniRule"/>
</dbReference>
<dbReference type="GO" id="GO:0006364">
    <property type="term" value="P:rRNA processing"/>
    <property type="evidence" value="ECO:0007669"/>
    <property type="project" value="UniProtKB-UniRule"/>
</dbReference>
<keyword evidence="4 11" id="KW-0540">Nuclease</keyword>
<keyword evidence="9" id="KW-0460">Magnesium</keyword>
<dbReference type="SUPFAM" id="SSF110455">
    <property type="entry name" value="Toprim domain"/>
    <property type="match status" value="1"/>
</dbReference>
<dbReference type="InterPro" id="IPR006171">
    <property type="entry name" value="TOPRIM_dom"/>
</dbReference>
<evidence type="ECO:0000256" key="9">
    <source>
        <dbReference type="ARBA" id="ARBA00022842"/>
    </source>
</evidence>
<dbReference type="HAMAP" id="MF_01469">
    <property type="entry name" value="RNase_M5"/>
    <property type="match status" value="1"/>
</dbReference>
<keyword evidence="3 11" id="KW-0698">rRNA processing</keyword>
<evidence type="ECO:0000256" key="7">
    <source>
        <dbReference type="ARBA" id="ARBA00022759"/>
    </source>
</evidence>
<accession>A0A2K8P064</accession>
<evidence type="ECO:0000259" key="13">
    <source>
        <dbReference type="PROSITE" id="PS50880"/>
    </source>
</evidence>
<evidence type="ECO:0000256" key="3">
    <source>
        <dbReference type="ARBA" id="ARBA00022552"/>
    </source>
</evidence>
<comment type="catalytic activity">
    <reaction evidence="11">
        <text>Endonucleolytic cleavage of RNA, removing 21 and 42 nucleotides, respectively, from the 5'- and 3'-termini of a 5S-rRNA precursor.</text>
        <dbReference type="EC" id="3.1.26.8"/>
    </reaction>
</comment>
<evidence type="ECO:0000256" key="4">
    <source>
        <dbReference type="ARBA" id="ARBA00022722"/>
    </source>
</evidence>
<sequence>MIKEVIIVEGKTDTQKLKKIFGEEIKTIETHGLALNDKTLSLIKKINENQGIIIFTDPDGPGKKIREKINNYVGGKTKNAFVEKSAINKNNKKIGIAEANPEDIKNALDNLITFNSNNLETITWNQYLENDFYLKANRIKICNHFGWDEKISSKTLFKWINLTQLTIKQIQNILGD</sequence>
<keyword evidence="8 11" id="KW-0378">Hydrolase</keyword>
<evidence type="ECO:0000256" key="5">
    <source>
        <dbReference type="ARBA" id="ARBA00022723"/>
    </source>
</evidence>
<keyword evidence="1 11" id="KW-0963">Cytoplasm</keyword>
<dbReference type="Pfam" id="PF13331">
    <property type="entry name" value="DUF4093"/>
    <property type="match status" value="1"/>
</dbReference>
<dbReference type="CDD" id="cd01027">
    <property type="entry name" value="TOPRIM_RNase_M5_like"/>
    <property type="match status" value="1"/>
</dbReference>
<evidence type="ECO:0000256" key="1">
    <source>
        <dbReference type="ARBA" id="ARBA00022490"/>
    </source>
</evidence>
<evidence type="ECO:0000256" key="8">
    <source>
        <dbReference type="ARBA" id="ARBA00022801"/>
    </source>
</evidence>
<dbReference type="GO" id="GO:0005737">
    <property type="term" value="C:cytoplasm"/>
    <property type="evidence" value="ECO:0007669"/>
    <property type="project" value="UniProtKB-SubCell"/>
</dbReference>
<dbReference type="NCBIfam" id="TIGR00334">
    <property type="entry name" value="5S_RNA_mat_M5"/>
    <property type="match status" value="1"/>
</dbReference>
<keyword evidence="2 11" id="KW-0690">Ribosome biogenesis</keyword>
<comment type="similarity">
    <text evidence="11">Belongs to the ribonuclease M5 family.</text>
</comment>
<evidence type="ECO:0000256" key="12">
    <source>
        <dbReference type="NCBIfam" id="TIGR00334"/>
    </source>
</evidence>
<keyword evidence="6 11" id="KW-0699">rRNA-binding</keyword>
<evidence type="ECO:0000256" key="6">
    <source>
        <dbReference type="ARBA" id="ARBA00022730"/>
    </source>
</evidence>
<protein>
    <recommendedName>
        <fullName evidence="11 12">Ribonuclease M5</fullName>
        <ecNumber evidence="11 12">3.1.26.8</ecNumber>
    </recommendedName>
    <alternativeName>
        <fullName evidence="11">RNase M5</fullName>
    </alternativeName>
    <alternativeName>
        <fullName evidence="11">Ribosomal RNA terminal maturase M5</fullName>
    </alternativeName>
</protein>
<proteinExistence type="inferred from homology"/>
<dbReference type="InterPro" id="IPR004466">
    <property type="entry name" value="RNase_M5"/>
</dbReference>
<evidence type="ECO:0000256" key="11">
    <source>
        <dbReference type="HAMAP-Rule" id="MF_01469"/>
    </source>
</evidence>
<keyword evidence="5" id="KW-0479">Metal-binding</keyword>
<evidence type="ECO:0000256" key="10">
    <source>
        <dbReference type="ARBA" id="ARBA00022884"/>
    </source>
</evidence>
<reference evidence="14 15" key="1">
    <citation type="submission" date="2017-11" db="EMBL/GenBank/DDBJ databases">
        <title>Genome sequence of Entomoplasma somnilux PYAN-1 (ATCC 49194).</title>
        <authorList>
            <person name="Lo W.-S."/>
            <person name="Gasparich G.E."/>
            <person name="Kuo C.-H."/>
        </authorList>
    </citation>
    <scope>NUCLEOTIDE SEQUENCE [LARGE SCALE GENOMIC DNA]</scope>
    <source>
        <strain evidence="14 15">PYAN-1</strain>
    </source>
</reference>
<dbReference type="Gene3D" id="3.40.1360.10">
    <property type="match status" value="1"/>
</dbReference>
<feature type="domain" description="Toprim" evidence="13">
    <location>
        <begin position="3"/>
        <end position="88"/>
    </location>
</feature>
<dbReference type="PANTHER" id="PTHR39156">
    <property type="entry name" value="RIBONUCLEASE M5"/>
    <property type="match status" value="1"/>
</dbReference>
<dbReference type="RefSeq" id="WP_024863629.1">
    <property type="nucleotide sequence ID" value="NZ_CP024965.1"/>
</dbReference>
<evidence type="ECO:0000313" key="15">
    <source>
        <dbReference type="Proteomes" id="UP000232230"/>
    </source>
</evidence>
<comment type="subcellular location">
    <subcellularLocation>
        <location evidence="11">Cytoplasm</location>
    </subcellularLocation>
</comment>
<dbReference type="KEGG" id="esx:ESOMN_v1c00050"/>